<dbReference type="Proteomes" id="UP000004358">
    <property type="component" value="Unassembled WGS sequence"/>
</dbReference>
<protein>
    <recommendedName>
        <fullName evidence="3">Lipoprotein</fullName>
    </recommendedName>
</protein>
<dbReference type="EMBL" id="AANZ01000003">
    <property type="protein sequence ID" value="EAQ81808.1"/>
    <property type="molecule type" value="Genomic_DNA"/>
</dbReference>
<accession>A3ZNB3</accession>
<dbReference type="eggNOG" id="ENOG5032ZA0">
    <property type="taxonomic scope" value="Bacteria"/>
</dbReference>
<evidence type="ECO:0000313" key="1">
    <source>
        <dbReference type="EMBL" id="EAQ81808.1"/>
    </source>
</evidence>
<name>A3ZNB3_9BACT</name>
<organism evidence="1 2">
    <name type="scientific">Blastopirellula marina DSM 3645</name>
    <dbReference type="NCBI Taxonomy" id="314230"/>
    <lineage>
        <taxon>Bacteria</taxon>
        <taxon>Pseudomonadati</taxon>
        <taxon>Planctomycetota</taxon>
        <taxon>Planctomycetia</taxon>
        <taxon>Pirellulales</taxon>
        <taxon>Pirellulaceae</taxon>
        <taxon>Blastopirellula</taxon>
    </lineage>
</organism>
<reference evidence="1 2" key="1">
    <citation type="submission" date="2006-02" db="EMBL/GenBank/DDBJ databases">
        <authorList>
            <person name="Amann R."/>
            <person name="Ferriera S."/>
            <person name="Johnson J."/>
            <person name="Kravitz S."/>
            <person name="Halpern A."/>
            <person name="Remington K."/>
            <person name="Beeson K."/>
            <person name="Tran B."/>
            <person name="Rogers Y.-H."/>
            <person name="Friedman R."/>
            <person name="Venter J.C."/>
        </authorList>
    </citation>
    <scope>NUCLEOTIDE SEQUENCE [LARGE SCALE GENOMIC DNA]</scope>
    <source>
        <strain evidence="1 2">DSM 3645</strain>
    </source>
</reference>
<proteinExistence type="predicted"/>
<evidence type="ECO:0008006" key="3">
    <source>
        <dbReference type="Google" id="ProtNLM"/>
    </source>
</evidence>
<comment type="caution">
    <text evidence="1">The sequence shown here is derived from an EMBL/GenBank/DDBJ whole genome shotgun (WGS) entry which is preliminary data.</text>
</comment>
<evidence type="ECO:0000313" key="2">
    <source>
        <dbReference type="Proteomes" id="UP000004358"/>
    </source>
</evidence>
<gene>
    <name evidence="1" type="ORF">DSM3645_16690</name>
</gene>
<sequence length="153" mass="16134">MTMMTNNLGSAWAGIGIAAVCVAVIGCGRSDGMVTVTGTVTYNGVPVENGSISFTPVDGKSAAGGGTIEEGKIVRGQSSQGMIAVQIYATKEVVKKNPTAEEIERNILSDHVPYLPAPYNQQSKLRLTISDTERHFDFDLNDKGEIPVGMTGN</sequence>
<dbReference type="AlphaFoldDB" id="A3ZNB3"/>
<dbReference type="HOGENOM" id="CLU_113730_3_0_0"/>